<evidence type="ECO:0000313" key="2">
    <source>
        <dbReference type="Proteomes" id="UP001206128"/>
    </source>
</evidence>
<keyword evidence="2" id="KW-1185">Reference proteome</keyword>
<evidence type="ECO:0000313" key="1">
    <source>
        <dbReference type="EMBL" id="MCP2170094.1"/>
    </source>
</evidence>
<protein>
    <submittedName>
        <fullName evidence="1">Uncharacterized protein</fullName>
    </submittedName>
</protein>
<accession>A0AAE3GMP5</accession>
<comment type="caution">
    <text evidence="1">The sequence shown here is derived from an EMBL/GenBank/DDBJ whole genome shotgun (WGS) entry which is preliminary data.</text>
</comment>
<reference evidence="1" key="1">
    <citation type="submission" date="2022-06" db="EMBL/GenBank/DDBJ databases">
        <title>Genomic Encyclopedia of Archaeal and Bacterial Type Strains, Phase II (KMG-II): from individual species to whole genera.</title>
        <authorList>
            <person name="Goeker M."/>
        </authorList>
    </citation>
    <scope>NUCLEOTIDE SEQUENCE</scope>
    <source>
        <strain evidence="1">DSM 43935</strain>
    </source>
</reference>
<proteinExistence type="predicted"/>
<name>A0AAE3GMP5_9PSEU</name>
<dbReference type="AlphaFoldDB" id="A0AAE3GMP5"/>
<dbReference type="EMBL" id="JAMTCK010000024">
    <property type="protein sequence ID" value="MCP2170094.1"/>
    <property type="molecule type" value="Genomic_DNA"/>
</dbReference>
<dbReference type="Proteomes" id="UP001206128">
    <property type="component" value="Unassembled WGS sequence"/>
</dbReference>
<organism evidence="1 2">
    <name type="scientific">Goodfellowiella coeruleoviolacea</name>
    <dbReference type="NCBI Taxonomy" id="334858"/>
    <lineage>
        <taxon>Bacteria</taxon>
        <taxon>Bacillati</taxon>
        <taxon>Actinomycetota</taxon>
        <taxon>Actinomycetes</taxon>
        <taxon>Pseudonocardiales</taxon>
        <taxon>Pseudonocardiaceae</taxon>
        <taxon>Goodfellowiella</taxon>
    </lineage>
</organism>
<sequence length="124" mass="13679">MLIRHINEPVNPNLGLNDGITQPSTRLLATSTCPDCLAPLDEPHVRDCDVARCWVTGLNRLSCDAEHDCGMDTWTGQRTELSAVHTVALGTGILAWCAHERISGRYGTVNLNRSLHEDVDPHRL</sequence>
<gene>
    <name evidence="1" type="ORF">LX83_006982</name>
</gene>